<evidence type="ECO:0000256" key="6">
    <source>
        <dbReference type="ARBA" id="ARBA00023239"/>
    </source>
</evidence>
<evidence type="ECO:0000256" key="2">
    <source>
        <dbReference type="ARBA" id="ARBA00022692"/>
    </source>
</evidence>
<dbReference type="InterPro" id="IPR015943">
    <property type="entry name" value="WD40/YVTN_repeat-like_dom_sf"/>
</dbReference>
<dbReference type="Pfam" id="PF07495">
    <property type="entry name" value="Y_Y_Y"/>
    <property type="match status" value="1"/>
</dbReference>
<dbReference type="SUPFAM" id="SSF55073">
    <property type="entry name" value="Nucleotide cyclase"/>
    <property type="match status" value="1"/>
</dbReference>
<evidence type="ECO:0000313" key="11">
    <source>
        <dbReference type="Proteomes" id="UP000823914"/>
    </source>
</evidence>
<dbReference type="Gene3D" id="3.30.70.1230">
    <property type="entry name" value="Nucleotide cyclase"/>
    <property type="match status" value="1"/>
</dbReference>
<dbReference type="Gene3D" id="2.130.10.10">
    <property type="entry name" value="YVTN repeat-like/Quinoprotein amine dehydrogenase"/>
    <property type="match status" value="3"/>
</dbReference>
<accession>A0A9E2NZV6</accession>
<name>A0A9E2NZV6_9SPIR</name>
<dbReference type="InterPro" id="IPR050401">
    <property type="entry name" value="Cyclic_nucleotide_synthase"/>
</dbReference>
<dbReference type="InterPro" id="IPR029787">
    <property type="entry name" value="Nucleotide_cyclase"/>
</dbReference>
<dbReference type="Proteomes" id="UP000823914">
    <property type="component" value="Unassembled WGS sequence"/>
</dbReference>
<dbReference type="InterPro" id="IPR018297">
    <property type="entry name" value="A/G_cyclase_CS"/>
</dbReference>
<keyword evidence="6 7" id="KW-0456">Lyase</keyword>
<dbReference type="InterPro" id="IPR001054">
    <property type="entry name" value="A/G_cyclase"/>
</dbReference>
<dbReference type="SMART" id="SM00044">
    <property type="entry name" value="CYCc"/>
    <property type="match status" value="1"/>
</dbReference>
<keyword evidence="3" id="KW-0547">Nucleotide-binding</keyword>
<dbReference type="GO" id="GO:0000166">
    <property type="term" value="F:nucleotide binding"/>
    <property type="evidence" value="ECO:0007669"/>
    <property type="project" value="UniProtKB-KW"/>
</dbReference>
<dbReference type="GO" id="GO:0035556">
    <property type="term" value="P:intracellular signal transduction"/>
    <property type="evidence" value="ECO:0007669"/>
    <property type="project" value="InterPro"/>
</dbReference>
<evidence type="ECO:0000256" key="7">
    <source>
        <dbReference type="RuleBase" id="RU000405"/>
    </source>
</evidence>
<dbReference type="Pfam" id="PF00211">
    <property type="entry name" value="Guanylate_cyc"/>
    <property type="match status" value="1"/>
</dbReference>
<keyword evidence="2 8" id="KW-0812">Transmembrane</keyword>
<dbReference type="PROSITE" id="PS50125">
    <property type="entry name" value="GUANYLATE_CYCLASE_2"/>
    <property type="match status" value="1"/>
</dbReference>
<dbReference type="PROSITE" id="PS00452">
    <property type="entry name" value="GUANYLATE_CYCLASE_1"/>
    <property type="match status" value="1"/>
</dbReference>
<dbReference type="InterPro" id="IPR013783">
    <property type="entry name" value="Ig-like_fold"/>
</dbReference>
<evidence type="ECO:0000256" key="3">
    <source>
        <dbReference type="ARBA" id="ARBA00022741"/>
    </source>
</evidence>
<sequence>MKKNRTIYFLWQAIFLFVCGVYSYGLSQPQPETGNFFRNYISRSWTASDGIPGNSVTDILIDNHGFIVFGTYGGVVRFDGIEFETFSRITSSYLDYLSARALFLDSQNNFWIGSNDEGLTRIASDGMTVKNFSVETGLPNNSIRDICEDTEGNIWVGTSAGVVYITPEDTIVKPEGLAGYDDDQAMVVRLSCDSSGRIWLVSAKVNGIYYYVGSRFTRYTGITSIPNPLVTTVFEDTSGALWFGVAPYYIVKVDGEKETVFDLRTEDQSALFVNTVFQDKDNNMWLGLDRGCAVIQNGILQKEYINYRLTDDSVNEIIQDKEGSIWFATDRGGLEKLSYSKFQTITLPTTVNAIAEDPTTGFIWMATDNGLYCFDGPQKNENEATRYCENIRIRDVSFTPEGDMLVSSYAKLGQLKISPEGVITSWKQEDGLTGEKVRVALEAKNGDLYIGTTNGLNVVSKTTGKIKTYTRTDGLPNDYIMCLYEDESGRLWCGTDGGGVFVLKNGVIEKLYTTKDGLAGNVVFKIATFKEDKNALWFSTGTGLSRLKDGEFFTYTSSKGLGTDDVFQMVLDFQGTAWLTSNAGISSTKFSDFLALAEGGISTVSSKFFTQDDGLISGGPTATSRSMVDSKGRIWFTLIDGFAVYNPSTSQSNTVVPSAKIKTVDLDSEVRNYSSIKDGKLIVPADVKRVSVHYTGLSFISPEQLQFSHKLQGFDSDFSDWTFDRIVSYTNLKPGTYTLFLKTKNGDDIESDVFQGLVLIKEPFYWQTVSFWLMVILCAGGCLGGIVYLITRSKYAHRLEIAKGKTDSLLLHIFPEHVARILSNNPNACVAERHENVSILFADIVDFTRFASAFSPNRVVEILNTLFTKFDERAKKEHIEKIKTIGDAYMAAIFNADNDPDAAKRCIHYARGMLQDLETFNKEEGTHFTMRIGINTGSVVAGVIGKTKFIYDIWGDSVNVASRMESTGIAGKIHVSERIYLLTKDSFSYSEPVTVEVKGKGLMKTYFLE</sequence>
<protein>
    <recommendedName>
        <fullName evidence="9">Guanylate cyclase domain-containing protein</fullName>
    </recommendedName>
</protein>
<dbReference type="EMBL" id="JAHLFV010000027">
    <property type="protein sequence ID" value="MBU3849168.1"/>
    <property type="molecule type" value="Genomic_DNA"/>
</dbReference>
<gene>
    <name evidence="10" type="ORF">IAA16_01220</name>
</gene>
<dbReference type="GO" id="GO:0004016">
    <property type="term" value="F:adenylate cyclase activity"/>
    <property type="evidence" value="ECO:0007669"/>
    <property type="project" value="UniProtKB-ARBA"/>
</dbReference>
<dbReference type="GO" id="GO:0009190">
    <property type="term" value="P:cyclic nucleotide biosynthetic process"/>
    <property type="evidence" value="ECO:0007669"/>
    <property type="project" value="InterPro"/>
</dbReference>
<organism evidence="10 11">
    <name type="scientific">Candidatus Treponema excrementipullorum</name>
    <dbReference type="NCBI Taxonomy" id="2838768"/>
    <lineage>
        <taxon>Bacteria</taxon>
        <taxon>Pseudomonadati</taxon>
        <taxon>Spirochaetota</taxon>
        <taxon>Spirochaetia</taxon>
        <taxon>Spirochaetales</taxon>
        <taxon>Treponemataceae</taxon>
        <taxon>Treponema</taxon>
    </lineage>
</organism>
<dbReference type="PANTHER" id="PTHR11920:SF335">
    <property type="entry name" value="GUANYLATE CYCLASE"/>
    <property type="match status" value="1"/>
</dbReference>
<evidence type="ECO:0000256" key="4">
    <source>
        <dbReference type="ARBA" id="ARBA00022989"/>
    </source>
</evidence>
<reference evidence="10" key="1">
    <citation type="journal article" date="2021" name="PeerJ">
        <title>Extensive microbial diversity within the chicken gut microbiome revealed by metagenomics and culture.</title>
        <authorList>
            <person name="Gilroy R."/>
            <person name="Ravi A."/>
            <person name="Getino M."/>
            <person name="Pursley I."/>
            <person name="Horton D.L."/>
            <person name="Alikhan N.F."/>
            <person name="Baker D."/>
            <person name="Gharbi K."/>
            <person name="Hall N."/>
            <person name="Watson M."/>
            <person name="Adriaenssens E.M."/>
            <person name="Foster-Nyarko E."/>
            <person name="Jarju S."/>
            <person name="Secka A."/>
            <person name="Antonio M."/>
            <person name="Oren A."/>
            <person name="Chaudhuri R.R."/>
            <person name="La Ragione R."/>
            <person name="Hildebrand F."/>
            <person name="Pallen M.J."/>
        </authorList>
    </citation>
    <scope>NUCLEOTIDE SEQUENCE</scope>
    <source>
        <strain evidence="10">Gambia15-2214</strain>
    </source>
</reference>
<comment type="caution">
    <text evidence="10">The sequence shown here is derived from an EMBL/GenBank/DDBJ whole genome shotgun (WGS) entry which is preliminary data.</text>
</comment>
<dbReference type="PANTHER" id="PTHR11920">
    <property type="entry name" value="GUANYLYL CYCLASE"/>
    <property type="match status" value="1"/>
</dbReference>
<evidence type="ECO:0000259" key="9">
    <source>
        <dbReference type="PROSITE" id="PS50125"/>
    </source>
</evidence>
<comment type="subcellular location">
    <subcellularLocation>
        <location evidence="1">Membrane</location>
    </subcellularLocation>
</comment>
<feature type="domain" description="Guanylate cyclase" evidence="9">
    <location>
        <begin position="838"/>
        <end position="965"/>
    </location>
</feature>
<keyword evidence="5 8" id="KW-0472">Membrane</keyword>
<evidence type="ECO:0000256" key="8">
    <source>
        <dbReference type="SAM" id="Phobius"/>
    </source>
</evidence>
<dbReference type="Pfam" id="PF07494">
    <property type="entry name" value="Reg_prop"/>
    <property type="match status" value="2"/>
</dbReference>
<dbReference type="SUPFAM" id="SSF63829">
    <property type="entry name" value="Calcium-dependent phosphotriesterase"/>
    <property type="match status" value="4"/>
</dbReference>
<comment type="similarity">
    <text evidence="7">Belongs to the adenylyl cyclase class-4/guanylyl cyclase family.</text>
</comment>
<dbReference type="GO" id="GO:0016020">
    <property type="term" value="C:membrane"/>
    <property type="evidence" value="ECO:0007669"/>
    <property type="project" value="UniProtKB-SubCell"/>
</dbReference>
<feature type="transmembrane region" description="Helical" evidence="8">
    <location>
        <begin position="769"/>
        <end position="790"/>
    </location>
</feature>
<proteinExistence type="inferred from homology"/>
<evidence type="ECO:0000256" key="1">
    <source>
        <dbReference type="ARBA" id="ARBA00004370"/>
    </source>
</evidence>
<dbReference type="Gene3D" id="2.60.40.10">
    <property type="entry name" value="Immunoglobulins"/>
    <property type="match status" value="1"/>
</dbReference>
<keyword evidence="4 8" id="KW-1133">Transmembrane helix</keyword>
<dbReference type="InterPro" id="IPR011123">
    <property type="entry name" value="Y_Y_Y"/>
</dbReference>
<dbReference type="CDD" id="cd07302">
    <property type="entry name" value="CHD"/>
    <property type="match status" value="1"/>
</dbReference>
<evidence type="ECO:0000313" key="10">
    <source>
        <dbReference type="EMBL" id="MBU3849168.1"/>
    </source>
</evidence>
<dbReference type="InterPro" id="IPR011110">
    <property type="entry name" value="Reg_prop"/>
</dbReference>
<evidence type="ECO:0000256" key="5">
    <source>
        <dbReference type="ARBA" id="ARBA00023136"/>
    </source>
</evidence>
<reference evidence="10" key="2">
    <citation type="submission" date="2021-04" db="EMBL/GenBank/DDBJ databases">
        <authorList>
            <person name="Gilroy R."/>
        </authorList>
    </citation>
    <scope>NUCLEOTIDE SEQUENCE</scope>
    <source>
        <strain evidence="10">Gambia15-2214</strain>
    </source>
</reference>
<dbReference type="AlphaFoldDB" id="A0A9E2NZV6"/>